<feature type="transmembrane region" description="Helical" evidence="5">
    <location>
        <begin position="12"/>
        <end position="32"/>
    </location>
</feature>
<dbReference type="GO" id="GO:0006506">
    <property type="term" value="P:GPI anchor biosynthetic process"/>
    <property type="evidence" value="ECO:0007669"/>
    <property type="project" value="TreeGrafter"/>
</dbReference>
<dbReference type="OrthoDB" id="690928at2759"/>
<name>A0A194S4W2_RHOGW</name>
<feature type="non-terminal residue" evidence="7">
    <location>
        <position position="1"/>
    </location>
</feature>
<evidence type="ECO:0000259" key="6">
    <source>
        <dbReference type="Pfam" id="PF08510"/>
    </source>
</evidence>
<evidence type="ECO:0000256" key="5">
    <source>
        <dbReference type="SAM" id="Phobius"/>
    </source>
</evidence>
<keyword evidence="4 5" id="KW-0472">Membrane</keyword>
<dbReference type="Proteomes" id="UP000053890">
    <property type="component" value="Unassembled WGS sequence"/>
</dbReference>
<gene>
    <name evidence="7" type="ORF">RHOBADRAFT_9432</name>
</gene>
<dbReference type="InterPro" id="IPR052263">
    <property type="entry name" value="GPI_Anchor_Biosynth"/>
</dbReference>
<evidence type="ECO:0000256" key="1">
    <source>
        <dbReference type="ARBA" id="ARBA00004141"/>
    </source>
</evidence>
<feature type="domain" description="PIG-P" evidence="6">
    <location>
        <begin position="8"/>
        <end position="83"/>
    </location>
</feature>
<comment type="subcellular location">
    <subcellularLocation>
        <location evidence="1">Membrane</location>
        <topology evidence="1">Multi-pass membrane protein</topology>
    </subcellularLocation>
</comment>
<sequence length="86" mass="9656">PTDPAPTVESQGFVLYVGSLVAYVAYLVWAFLPEPWLEAIGIEWYPARDWALLVPSWIVMLVAFTYASYFCLNLFNTPPLSSPSLL</sequence>
<keyword evidence="3 5" id="KW-1133">Transmembrane helix</keyword>
<dbReference type="GeneID" id="28979690"/>
<dbReference type="InterPro" id="IPR013717">
    <property type="entry name" value="PIG-P"/>
</dbReference>
<dbReference type="Pfam" id="PF08510">
    <property type="entry name" value="PIG-P"/>
    <property type="match status" value="1"/>
</dbReference>
<reference evidence="7 8" key="1">
    <citation type="journal article" date="2015" name="Front. Microbiol.">
        <title>Genome sequence of the plant growth promoting endophytic yeast Rhodotorula graminis WP1.</title>
        <authorList>
            <person name="Firrincieli A."/>
            <person name="Otillar R."/>
            <person name="Salamov A."/>
            <person name="Schmutz J."/>
            <person name="Khan Z."/>
            <person name="Redman R.S."/>
            <person name="Fleck N.D."/>
            <person name="Lindquist E."/>
            <person name="Grigoriev I.V."/>
            <person name="Doty S.L."/>
        </authorList>
    </citation>
    <scope>NUCLEOTIDE SEQUENCE [LARGE SCALE GENOMIC DNA]</scope>
    <source>
        <strain evidence="7 8">WP1</strain>
    </source>
</reference>
<feature type="transmembrane region" description="Helical" evidence="5">
    <location>
        <begin position="52"/>
        <end position="75"/>
    </location>
</feature>
<evidence type="ECO:0000313" key="8">
    <source>
        <dbReference type="Proteomes" id="UP000053890"/>
    </source>
</evidence>
<dbReference type="PANTHER" id="PTHR46346:SF1">
    <property type="entry name" value="PHOSPHATIDYLINOSITOL N-ACETYLGLUCOSAMINYLTRANSFERASE SUBUNIT P"/>
    <property type="match status" value="1"/>
</dbReference>
<dbReference type="PANTHER" id="PTHR46346">
    <property type="entry name" value="PHOSPHATIDYLINOSITOL N-ACETYLGLUCOSAMINYLTRANSFERASE SUBUNIT P"/>
    <property type="match status" value="1"/>
</dbReference>
<protein>
    <recommendedName>
        <fullName evidence="6">PIG-P domain-containing protein</fullName>
    </recommendedName>
</protein>
<evidence type="ECO:0000256" key="2">
    <source>
        <dbReference type="ARBA" id="ARBA00022692"/>
    </source>
</evidence>
<dbReference type="AlphaFoldDB" id="A0A194S4W2"/>
<feature type="non-terminal residue" evidence="7">
    <location>
        <position position="86"/>
    </location>
</feature>
<evidence type="ECO:0000256" key="4">
    <source>
        <dbReference type="ARBA" id="ARBA00023136"/>
    </source>
</evidence>
<dbReference type="OMA" id="PDYIVIC"/>
<keyword evidence="8" id="KW-1185">Reference proteome</keyword>
<dbReference type="EMBL" id="KQ474078">
    <property type="protein sequence ID" value="KPV75564.1"/>
    <property type="molecule type" value="Genomic_DNA"/>
</dbReference>
<evidence type="ECO:0000256" key="3">
    <source>
        <dbReference type="ARBA" id="ARBA00022989"/>
    </source>
</evidence>
<proteinExistence type="predicted"/>
<organism evidence="7 8">
    <name type="scientific">Rhodotorula graminis (strain WP1)</name>
    <dbReference type="NCBI Taxonomy" id="578459"/>
    <lineage>
        <taxon>Eukaryota</taxon>
        <taxon>Fungi</taxon>
        <taxon>Dikarya</taxon>
        <taxon>Basidiomycota</taxon>
        <taxon>Pucciniomycotina</taxon>
        <taxon>Microbotryomycetes</taxon>
        <taxon>Sporidiobolales</taxon>
        <taxon>Sporidiobolaceae</taxon>
        <taxon>Rhodotorula</taxon>
    </lineage>
</organism>
<evidence type="ECO:0000313" key="7">
    <source>
        <dbReference type="EMBL" id="KPV75564.1"/>
    </source>
</evidence>
<keyword evidence="2 5" id="KW-0812">Transmembrane</keyword>
<accession>A0A194S4W2</accession>
<dbReference type="STRING" id="578459.A0A194S4W2"/>
<dbReference type="GO" id="GO:0005783">
    <property type="term" value="C:endoplasmic reticulum"/>
    <property type="evidence" value="ECO:0007669"/>
    <property type="project" value="TreeGrafter"/>
</dbReference>
<dbReference type="GO" id="GO:0016020">
    <property type="term" value="C:membrane"/>
    <property type="evidence" value="ECO:0007669"/>
    <property type="project" value="UniProtKB-SubCell"/>
</dbReference>
<dbReference type="RefSeq" id="XP_018271613.1">
    <property type="nucleotide sequence ID" value="XM_018419244.1"/>
</dbReference>